<dbReference type="EC" id="3.1.21.3" evidence="11"/>
<accession>A0AAJ1B836</accession>
<dbReference type="Gene3D" id="3.40.50.300">
    <property type="entry name" value="P-loop containing nucleotide triphosphate hydrolases"/>
    <property type="match status" value="2"/>
</dbReference>
<dbReference type="PANTHER" id="PTHR30195:SF15">
    <property type="entry name" value="TYPE I RESTRICTION ENZYME HINDI ENDONUCLEASE SUBUNIT"/>
    <property type="match status" value="1"/>
</dbReference>
<keyword evidence="7" id="KW-0255">Endonuclease</keyword>
<dbReference type="NCBIfam" id="TIGR00348">
    <property type="entry name" value="hsdR"/>
    <property type="match status" value="1"/>
</dbReference>
<dbReference type="Proteomes" id="UP001297370">
    <property type="component" value="Unassembled WGS sequence"/>
</dbReference>
<dbReference type="CDD" id="cd18800">
    <property type="entry name" value="SF2_C_EcoR124I-like"/>
    <property type="match status" value="1"/>
</dbReference>
<dbReference type="InterPro" id="IPR007409">
    <property type="entry name" value="Restrct_endonuc_type1_HsdR_N"/>
</dbReference>
<evidence type="ECO:0000256" key="4">
    <source>
        <dbReference type="ARBA" id="ARBA00022722"/>
    </source>
</evidence>
<evidence type="ECO:0000256" key="3">
    <source>
        <dbReference type="ARBA" id="ARBA00011296"/>
    </source>
</evidence>
<keyword evidence="9 11" id="KW-0067">ATP-binding</keyword>
<evidence type="ECO:0000259" key="13">
    <source>
        <dbReference type="PROSITE" id="PS51192"/>
    </source>
</evidence>
<reference evidence="14" key="1">
    <citation type="submission" date="2021-10" db="EMBL/GenBank/DDBJ databases">
        <title>Collection of gut derived symbiotic bacterial strains cultured from healthy donors.</title>
        <authorList>
            <person name="Lin H."/>
            <person name="Littmann E."/>
            <person name="Claire K."/>
            <person name="Pamer E."/>
        </authorList>
    </citation>
    <scope>NUCLEOTIDE SEQUENCE</scope>
    <source>
        <strain evidence="14">MSK.23.18</strain>
    </source>
</reference>
<dbReference type="AlphaFoldDB" id="A0AAJ1B836"/>
<evidence type="ECO:0000256" key="7">
    <source>
        <dbReference type="ARBA" id="ARBA00022759"/>
    </source>
</evidence>
<dbReference type="Gene3D" id="3.90.1570.50">
    <property type="match status" value="1"/>
</dbReference>
<evidence type="ECO:0000313" key="14">
    <source>
        <dbReference type="EMBL" id="MCB5620679.1"/>
    </source>
</evidence>
<keyword evidence="8 11" id="KW-0378">Hydrolase</keyword>
<dbReference type="SUPFAM" id="SSF52540">
    <property type="entry name" value="P-loop containing nucleoside triphosphate hydrolases"/>
    <property type="match status" value="2"/>
</dbReference>
<dbReference type="InterPro" id="IPR055180">
    <property type="entry name" value="HsdR_RecA-like_helicase_dom_2"/>
</dbReference>
<evidence type="ECO:0000256" key="8">
    <source>
        <dbReference type="ARBA" id="ARBA00022801"/>
    </source>
</evidence>
<evidence type="ECO:0000256" key="11">
    <source>
        <dbReference type="RuleBase" id="RU364115"/>
    </source>
</evidence>
<dbReference type="CDD" id="cd22332">
    <property type="entry name" value="HsdR_N"/>
    <property type="match status" value="1"/>
</dbReference>
<proteinExistence type="inferred from homology"/>
<dbReference type="InterPro" id="IPR014001">
    <property type="entry name" value="Helicase_ATP-bd"/>
</dbReference>
<dbReference type="InterPro" id="IPR004473">
    <property type="entry name" value="Restrct_endonuc_typeI_HsdR"/>
</dbReference>
<evidence type="ECO:0000256" key="6">
    <source>
        <dbReference type="ARBA" id="ARBA00022747"/>
    </source>
</evidence>
<sequence>MAASGKKNMFNEATRVQMPAMVHLTRLGYTYFGKITEDVASTVYDPDTNILINVFKEQFARLNPTHAGEAEQTLKTIRQELDNDDIGRSFYERLSSVSPVRLVDFENPKNNTYHFTAEFTCKRDQDEFRPDITLFVNGLPLVFIEVKKPNNHGGMVAESKRMNQKRFPNKKFRRFLNITQLMIFSNNMEYDTMGGIVPVQGAFYCTTAKQSAPFNCFREENPTNLDIAPYNADFPYKDIDPIVEKKILTDFNCQVIHTSPEYQTNLDTYTPTNRVLTSMCSPERLLFILKYGIAYVRFHKEINGKIEFIEQKHIMRYQQMFAALTVRSKIDEGVNSGVIWHTQGSGKTALSYYLTYVLSDYFSKQNKVAKFYFIVDRLDLLKQASEEFEARGLVVKTASSRAELMEQFRNNQAQEGNTGKPEITVVNIQRFAEDRSKVDLPAYATNLQRVFIIDEAHRGYKPEGSFLANLLDADKNAIKIALTGTPLLKEERESWRVFGNYIHTYYYDKSILDGYTLKIIREDIETQYKERLSEIYEKLETLVEKKDVKKSQIVEHDNYVKELLRYIISDLKRFRQIQGDNTLGGMVICETSEQARKLFAYFDEIQAELNKDASMKSHLRAGLILHDSDDKDTRDKIIDDFKNNMTVDILIVFNMLLTGFDAPRLKRLYFGRKLKDHNLLQAITRVNRPYKENHYGYVIDFANIKRNFEETNEAYLKELNRFNDPNEVGAGNETDTFKQVIEDPAELIKQMQEVQQVLFNYTTDNAEEFSSEISTIEDKQELLKLKKILIAARDCCNLVRTFGDDELKETFAKMELTKLPSLISEVQHHIDNINQKELFASDDTTKLLVNEAMEDITFNFSKISEEELKIVGGKDAVTEKYKKTVRAFTQNIDPDDPEFITLQEAFLLRFKQHGFEPKSVSEIEEQGKELEDILKKLDELQKKNTVLLRKYNGDAKFARVHKRIREENLARKAANKQPIVSEYDMSIMNVLLSIKSDIDQKVYDRNDILKKDAYFERTVMTQIKAGIDKLGVASAREDRVFIQSRITKQYLDQYNQTYSVA</sequence>
<dbReference type="InterPro" id="IPR051268">
    <property type="entry name" value="Type-I_R_enzyme_R_subunit"/>
</dbReference>
<dbReference type="SMART" id="SM00487">
    <property type="entry name" value="DEXDc"/>
    <property type="match status" value="1"/>
</dbReference>
<comment type="function">
    <text evidence="11">Subunit R is required for both nuclease and ATPase activities, but not for modification.</text>
</comment>
<dbReference type="RefSeq" id="WP_173867649.1">
    <property type="nucleotide sequence ID" value="NZ_JAAIQY010000032.1"/>
</dbReference>
<protein>
    <recommendedName>
        <fullName evidence="11">Type I restriction enzyme endonuclease subunit</fullName>
        <shortName evidence="11">R protein</shortName>
        <ecNumber evidence="11">3.1.21.3</ecNumber>
    </recommendedName>
    <alternativeName>
        <fullName evidence="11">Type-1 restriction enzyme R protein</fullName>
    </alternativeName>
</protein>
<dbReference type="Pfam" id="PF04313">
    <property type="entry name" value="HSDR_N"/>
    <property type="match status" value="1"/>
</dbReference>
<comment type="subunit">
    <text evidence="3 11">The type I restriction/modification system is composed of three polypeptides R, M and S.</text>
</comment>
<dbReference type="InterPro" id="IPR027417">
    <property type="entry name" value="P-loop_NTPase"/>
</dbReference>
<dbReference type="Pfam" id="PF22679">
    <property type="entry name" value="T1R_D3-like"/>
    <property type="match status" value="1"/>
</dbReference>
<comment type="catalytic activity">
    <reaction evidence="1 11">
        <text>Endonucleolytic cleavage of DNA to give random double-stranded fragments with terminal 5'-phosphates, ATP is simultaneously hydrolyzed.</text>
        <dbReference type="EC" id="3.1.21.3"/>
    </reaction>
</comment>
<dbReference type="GO" id="GO:0009307">
    <property type="term" value="P:DNA restriction-modification system"/>
    <property type="evidence" value="ECO:0007669"/>
    <property type="project" value="UniProtKB-KW"/>
</dbReference>
<dbReference type="EMBL" id="JAJBOM010000031">
    <property type="protein sequence ID" value="MCB5620679.1"/>
    <property type="molecule type" value="Genomic_DNA"/>
</dbReference>
<keyword evidence="10 11" id="KW-0238">DNA-binding</keyword>
<dbReference type="GO" id="GO:0005524">
    <property type="term" value="F:ATP binding"/>
    <property type="evidence" value="ECO:0007669"/>
    <property type="project" value="UniProtKB-KW"/>
</dbReference>
<keyword evidence="12" id="KW-0175">Coiled coil</keyword>
<organism evidence="14 15">
    <name type="scientific">Mediterraneibacter gnavus</name>
    <name type="common">Ruminococcus gnavus</name>
    <dbReference type="NCBI Taxonomy" id="33038"/>
    <lineage>
        <taxon>Bacteria</taxon>
        <taxon>Bacillati</taxon>
        <taxon>Bacillota</taxon>
        <taxon>Clostridia</taxon>
        <taxon>Lachnospirales</taxon>
        <taxon>Lachnospiraceae</taxon>
        <taxon>Mediterraneibacter</taxon>
    </lineage>
</organism>
<keyword evidence="6 11" id="KW-0680">Restriction system</keyword>
<evidence type="ECO:0000313" key="15">
    <source>
        <dbReference type="Proteomes" id="UP001297370"/>
    </source>
</evidence>
<dbReference type="GO" id="GO:0009035">
    <property type="term" value="F:type I site-specific deoxyribonuclease activity"/>
    <property type="evidence" value="ECO:0007669"/>
    <property type="project" value="UniProtKB-EC"/>
</dbReference>
<dbReference type="PANTHER" id="PTHR30195">
    <property type="entry name" value="TYPE I SITE-SPECIFIC DEOXYRIBONUCLEASE PROTEIN SUBUNIT M AND R"/>
    <property type="match status" value="1"/>
</dbReference>
<evidence type="ECO:0000256" key="10">
    <source>
        <dbReference type="ARBA" id="ARBA00023125"/>
    </source>
</evidence>
<dbReference type="GO" id="GO:0003677">
    <property type="term" value="F:DNA binding"/>
    <property type="evidence" value="ECO:0007669"/>
    <property type="project" value="UniProtKB-KW"/>
</dbReference>
<dbReference type="PROSITE" id="PS51192">
    <property type="entry name" value="HELICASE_ATP_BIND_1"/>
    <property type="match status" value="1"/>
</dbReference>
<feature type="coiled-coil region" evidence="12">
    <location>
        <begin position="920"/>
        <end position="950"/>
    </location>
</feature>
<keyword evidence="4" id="KW-0540">Nuclease</keyword>
<dbReference type="Pfam" id="PF18766">
    <property type="entry name" value="SWI2_SNF2"/>
    <property type="match status" value="1"/>
</dbReference>
<name>A0AAJ1B836_MEDGN</name>
<evidence type="ECO:0000256" key="2">
    <source>
        <dbReference type="ARBA" id="ARBA00008598"/>
    </source>
</evidence>
<evidence type="ECO:0000256" key="5">
    <source>
        <dbReference type="ARBA" id="ARBA00022741"/>
    </source>
</evidence>
<dbReference type="InterPro" id="IPR040980">
    <property type="entry name" value="SWI2_SNF2"/>
</dbReference>
<evidence type="ECO:0000256" key="9">
    <source>
        <dbReference type="ARBA" id="ARBA00022840"/>
    </source>
</evidence>
<evidence type="ECO:0000256" key="1">
    <source>
        <dbReference type="ARBA" id="ARBA00000851"/>
    </source>
</evidence>
<comment type="similarity">
    <text evidence="2 11">Belongs to the HsdR family.</text>
</comment>
<comment type="caution">
    <text evidence="14">The sequence shown here is derived from an EMBL/GenBank/DDBJ whole genome shotgun (WGS) entry which is preliminary data.</text>
</comment>
<keyword evidence="5 11" id="KW-0547">Nucleotide-binding</keyword>
<evidence type="ECO:0000256" key="12">
    <source>
        <dbReference type="SAM" id="Coils"/>
    </source>
</evidence>
<gene>
    <name evidence="14" type="ORF">LIQ08_16215</name>
</gene>
<feature type="domain" description="Helicase ATP-binding" evidence="13">
    <location>
        <begin position="328"/>
        <end position="504"/>
    </location>
</feature>